<gene>
    <name evidence="3" type="ORF">ACFPIJ_50100</name>
</gene>
<dbReference type="RefSeq" id="WP_380126550.1">
    <property type="nucleotide sequence ID" value="NZ_JBHSIU010000086.1"/>
</dbReference>
<dbReference type="EMBL" id="JBHSIU010000086">
    <property type="protein sequence ID" value="MFC5005965.1"/>
    <property type="molecule type" value="Genomic_DNA"/>
</dbReference>
<accession>A0ABV9WEE3</accession>
<keyword evidence="4" id="KW-1185">Reference proteome</keyword>
<comment type="caution">
    <text evidence="3">The sequence shown here is derived from an EMBL/GenBank/DDBJ whole genome shotgun (WGS) entry which is preliminary data.</text>
</comment>
<dbReference type="InterPro" id="IPR002909">
    <property type="entry name" value="IPT_dom"/>
</dbReference>
<sequence length="551" mass="54156">MHFRSLTRSKLARAGVVLGVAVAAIVTTASPASAAVALTITPGTGPANSATGPTVTINTTTSVFTGTPYVSFQLAGAVAPGAAAAAPTVALNACWPTYAAPIAAANPVTTTMPFVVAASSVALYSPTKLYVKVPSLPIVGTAPTKYNVCVYGGNTPWASVGSPGDALVAGLASGYSVSASATVTGVSPISGPARGGTPIVVTGTNLTGATVMLGGVSMTPTIASDGLSFTAITPPHAADGQPVTLSVTTTGGTVNKLAAFTYSNGIVATPNTMPRTMANTGRFVEIQGVGFASLNPANTAGGATPDTAGAHVFLSRGAYNDATIAGHKANPQVSECSDVLVMNDGLLICKVNLQPYTRKVEDATISGTTTLTSPTAAFNAADVGVTITGTQFGTPVGSGLTAAGTTIAAVLSPTTVTLSTAGTNGPVDTTTIGNSRTIASATTATAGGVTTLTAAVGTGLFTNADVGRLLNSTGVSITSITDADTAILSGPLGTDLSAAAATIKSVIPDGAYTLTVVNDGRINAKVNNPNFNQSIISSGATFTIGDYVTTS</sequence>
<feature type="signal peptide" evidence="1">
    <location>
        <begin position="1"/>
        <end position="34"/>
    </location>
</feature>
<dbReference type="InterPro" id="IPR014756">
    <property type="entry name" value="Ig_E-set"/>
</dbReference>
<evidence type="ECO:0000313" key="3">
    <source>
        <dbReference type="EMBL" id="MFC5005965.1"/>
    </source>
</evidence>
<keyword evidence="1" id="KW-0732">Signal</keyword>
<protein>
    <submittedName>
        <fullName evidence="3">IPT/TIG domain-containing protein</fullName>
    </submittedName>
</protein>
<dbReference type="Gene3D" id="2.60.40.10">
    <property type="entry name" value="Immunoglobulins"/>
    <property type="match status" value="1"/>
</dbReference>
<organism evidence="3 4">
    <name type="scientific">Dactylosporangium cerinum</name>
    <dbReference type="NCBI Taxonomy" id="1434730"/>
    <lineage>
        <taxon>Bacteria</taxon>
        <taxon>Bacillati</taxon>
        <taxon>Actinomycetota</taxon>
        <taxon>Actinomycetes</taxon>
        <taxon>Micromonosporales</taxon>
        <taxon>Micromonosporaceae</taxon>
        <taxon>Dactylosporangium</taxon>
    </lineage>
</organism>
<feature type="domain" description="IPT/TIG" evidence="2">
    <location>
        <begin position="182"/>
        <end position="262"/>
    </location>
</feature>
<dbReference type="Pfam" id="PF01833">
    <property type="entry name" value="TIG"/>
    <property type="match status" value="1"/>
</dbReference>
<evidence type="ECO:0000259" key="2">
    <source>
        <dbReference type="Pfam" id="PF01833"/>
    </source>
</evidence>
<dbReference type="Proteomes" id="UP001595912">
    <property type="component" value="Unassembled WGS sequence"/>
</dbReference>
<proteinExistence type="predicted"/>
<feature type="chain" id="PRO_5045181074" evidence="1">
    <location>
        <begin position="35"/>
        <end position="551"/>
    </location>
</feature>
<evidence type="ECO:0000256" key="1">
    <source>
        <dbReference type="SAM" id="SignalP"/>
    </source>
</evidence>
<dbReference type="CDD" id="cd00102">
    <property type="entry name" value="IPT"/>
    <property type="match status" value="1"/>
</dbReference>
<evidence type="ECO:0000313" key="4">
    <source>
        <dbReference type="Proteomes" id="UP001595912"/>
    </source>
</evidence>
<dbReference type="SUPFAM" id="SSF81296">
    <property type="entry name" value="E set domains"/>
    <property type="match status" value="1"/>
</dbReference>
<name>A0ABV9WEE3_9ACTN</name>
<reference evidence="4" key="1">
    <citation type="journal article" date="2019" name="Int. J. Syst. Evol. Microbiol.">
        <title>The Global Catalogue of Microorganisms (GCM) 10K type strain sequencing project: providing services to taxonomists for standard genome sequencing and annotation.</title>
        <authorList>
            <consortium name="The Broad Institute Genomics Platform"/>
            <consortium name="The Broad Institute Genome Sequencing Center for Infectious Disease"/>
            <person name="Wu L."/>
            <person name="Ma J."/>
        </authorList>
    </citation>
    <scope>NUCLEOTIDE SEQUENCE [LARGE SCALE GENOMIC DNA]</scope>
    <source>
        <strain evidence="4">CGMCC 4.7152</strain>
    </source>
</reference>
<dbReference type="InterPro" id="IPR013783">
    <property type="entry name" value="Ig-like_fold"/>
</dbReference>